<evidence type="ECO:0000256" key="1">
    <source>
        <dbReference type="ARBA" id="ARBA00005750"/>
    </source>
</evidence>
<sequence length="254" mass="29218">MLNKRFWQRLIPNRKAPTRQSDACFWQVDIHSHLIPNLDDGVSDPDEAVTCLKQLADWGIRKVITTPHVSRDWYPNTTTAIQEGLAALQTIIAEHELPITVDVAAEYLLDDFFPDRLNTGDLLTFGAQRYLLIETGWSAPPLHLDDILFRIQTRGYTPVLAHPERYKYYHDNKQALTQLRETGCRLQLNWMSLTGRYGSSVEKQARHLLHEHSIDFIGSDMHKPSDLNTMERLLNPTDLKLIAEQPLLNQSLID</sequence>
<dbReference type="RefSeq" id="WP_381521765.1">
    <property type="nucleotide sequence ID" value="NZ_JBHULN010000004.1"/>
</dbReference>
<accession>A0ABW5M175</accession>
<reference evidence="6" key="1">
    <citation type="journal article" date="2019" name="Int. J. Syst. Evol. Microbiol.">
        <title>The Global Catalogue of Microorganisms (GCM) 10K type strain sequencing project: providing services to taxonomists for standard genome sequencing and annotation.</title>
        <authorList>
            <consortium name="The Broad Institute Genomics Platform"/>
            <consortium name="The Broad Institute Genome Sequencing Center for Infectious Disease"/>
            <person name="Wu L."/>
            <person name="Ma J."/>
        </authorList>
    </citation>
    <scope>NUCLEOTIDE SEQUENCE [LARGE SCALE GENOMIC DNA]</scope>
    <source>
        <strain evidence="6">KCTC 42805</strain>
    </source>
</reference>
<dbReference type="Gene3D" id="3.20.20.140">
    <property type="entry name" value="Metal-dependent hydrolases"/>
    <property type="match status" value="1"/>
</dbReference>
<dbReference type="InterPro" id="IPR016195">
    <property type="entry name" value="Pol/histidinol_Pase-like"/>
</dbReference>
<evidence type="ECO:0000313" key="5">
    <source>
        <dbReference type="EMBL" id="MFD2570792.1"/>
    </source>
</evidence>
<dbReference type="InterPro" id="IPR016667">
    <property type="entry name" value="Caps_polysacc_synth_CpsB/CapC"/>
</dbReference>
<evidence type="ECO:0000256" key="3">
    <source>
        <dbReference type="ARBA" id="ARBA00022801"/>
    </source>
</evidence>
<evidence type="ECO:0000256" key="4">
    <source>
        <dbReference type="ARBA" id="ARBA00051722"/>
    </source>
</evidence>
<protein>
    <recommendedName>
        <fullName evidence="2">protein-tyrosine-phosphatase</fullName>
        <ecNumber evidence="2">3.1.3.48</ecNumber>
    </recommendedName>
</protein>
<dbReference type="PANTHER" id="PTHR39181">
    <property type="entry name" value="TYROSINE-PROTEIN PHOSPHATASE YWQE"/>
    <property type="match status" value="1"/>
</dbReference>
<proteinExistence type="inferred from homology"/>
<keyword evidence="3" id="KW-0378">Hydrolase</keyword>
<gene>
    <name evidence="5" type="ORF">ACFSUS_09125</name>
</gene>
<name>A0ABW5M175_9BACT</name>
<keyword evidence="6" id="KW-1185">Reference proteome</keyword>
<dbReference type="Proteomes" id="UP001597469">
    <property type="component" value="Unassembled WGS sequence"/>
</dbReference>
<dbReference type="EMBL" id="JBHULN010000004">
    <property type="protein sequence ID" value="MFD2570792.1"/>
    <property type="molecule type" value="Genomic_DNA"/>
</dbReference>
<evidence type="ECO:0000256" key="2">
    <source>
        <dbReference type="ARBA" id="ARBA00013064"/>
    </source>
</evidence>
<organism evidence="5 6">
    <name type="scientific">Spirosoma soli</name>
    <dbReference type="NCBI Taxonomy" id="1770529"/>
    <lineage>
        <taxon>Bacteria</taxon>
        <taxon>Pseudomonadati</taxon>
        <taxon>Bacteroidota</taxon>
        <taxon>Cytophagia</taxon>
        <taxon>Cytophagales</taxon>
        <taxon>Cytophagaceae</taxon>
        <taxon>Spirosoma</taxon>
    </lineage>
</organism>
<dbReference type="PANTHER" id="PTHR39181:SF1">
    <property type="entry name" value="TYROSINE-PROTEIN PHOSPHATASE YWQE"/>
    <property type="match status" value="1"/>
</dbReference>
<dbReference type="Pfam" id="PF19567">
    <property type="entry name" value="CpsB_CapC"/>
    <property type="match status" value="1"/>
</dbReference>
<comment type="similarity">
    <text evidence="1">Belongs to the metallo-dependent hydrolases superfamily. CpsB/CapC family.</text>
</comment>
<evidence type="ECO:0000313" key="6">
    <source>
        <dbReference type="Proteomes" id="UP001597469"/>
    </source>
</evidence>
<dbReference type="SUPFAM" id="SSF89550">
    <property type="entry name" value="PHP domain-like"/>
    <property type="match status" value="1"/>
</dbReference>
<dbReference type="EC" id="3.1.3.48" evidence="2"/>
<comment type="caution">
    <text evidence="5">The sequence shown here is derived from an EMBL/GenBank/DDBJ whole genome shotgun (WGS) entry which is preliminary data.</text>
</comment>
<comment type="catalytic activity">
    <reaction evidence="4">
        <text>O-phospho-L-tyrosyl-[protein] + H2O = L-tyrosyl-[protein] + phosphate</text>
        <dbReference type="Rhea" id="RHEA:10684"/>
        <dbReference type="Rhea" id="RHEA-COMP:10136"/>
        <dbReference type="Rhea" id="RHEA-COMP:20101"/>
        <dbReference type="ChEBI" id="CHEBI:15377"/>
        <dbReference type="ChEBI" id="CHEBI:43474"/>
        <dbReference type="ChEBI" id="CHEBI:46858"/>
        <dbReference type="ChEBI" id="CHEBI:61978"/>
        <dbReference type="EC" id="3.1.3.48"/>
    </reaction>
</comment>